<feature type="compositionally biased region" description="Low complexity" evidence="1">
    <location>
        <begin position="556"/>
        <end position="566"/>
    </location>
</feature>
<feature type="compositionally biased region" description="Polar residues" evidence="1">
    <location>
        <begin position="97"/>
        <end position="110"/>
    </location>
</feature>
<feature type="region of interest" description="Disordered" evidence="1">
    <location>
        <begin position="188"/>
        <end position="295"/>
    </location>
</feature>
<sequence>MPHNLKDHHTKSPFSNDSSRSFAYHDSQNNMTYPGSSSFGPRNGQAMSPKTLQKLMESDKDFDDLFDSNLDNVMVANSNQFASSNPWLFQHLKPQQREYQNNSVGTSSPMPYQDTMRDDDSSQYTTPYHGEANSDSFDQMMSSREYQDILFSDPSFVQQQQTLQDHQRRMQEQILAQEAQNVQYLETSPGDTTTQYSASPPPVSNLSAMFSHNSGSLPNPSQFSHSPSDSLSKPKSQHQEQKRLSQPVQGGVRITFDAPDVHNKDLAGRRGSPSLTLGSFPNTSTPTSPLTSNVDHQKRQGDFQARFKVNYARKASLNSQQQAHMLQPSFGSLQDMPTFKNPFASLPTTPAAATYDTPNPMDDMSLDRRRSISLPPNANNNNNNNNRVPIPGTPPATTKAKPIPIGRVSRPHAANISIDAEEHHRRLDEQLQKVNFDDITVSELKEMLRQRGKPATGKKATLIQRLMDERDMVNAIKNGVAIPRSNASSFTAGSPINSSSVPNSSPVIGSPFSQIQKSIAAMSIGSPPTSAHSRRFSPYGAPKSPRLGPSSPKLLSTSVPSASSSSNQRPHHHHHTNSSQFVRHNQHASLYAPFVPSGLGTPDTELEVDPFDAAMASVDHQNNMMYHGDSKEDQMMENYGSNITADPNFTSNLHDLLQQGYALDTMSDSGLDNQFVPQQGVEQLFGGMPELAYDSNHSGSAYDLNVAAREGDDTLDSFLKWN</sequence>
<comment type="caution">
    <text evidence="3">The sequence shown here is derived from an EMBL/GenBank/DDBJ whole genome shotgun (WGS) entry which is preliminary data.</text>
</comment>
<dbReference type="SUPFAM" id="SSF68906">
    <property type="entry name" value="SAP domain"/>
    <property type="match status" value="1"/>
</dbReference>
<reference evidence="3" key="2">
    <citation type="journal article" date="2022" name="Proc. Natl. Acad. Sci. U.S.A.">
        <title>Diploid-dominant life cycles characterize the early evolution of Fungi.</title>
        <authorList>
            <person name="Amses K.R."/>
            <person name="Simmons D.R."/>
            <person name="Longcore J.E."/>
            <person name="Mondo S.J."/>
            <person name="Seto K."/>
            <person name="Jeronimo G.H."/>
            <person name="Bonds A.E."/>
            <person name="Quandt C.A."/>
            <person name="Davis W.J."/>
            <person name="Chang Y."/>
            <person name="Federici B.A."/>
            <person name="Kuo A."/>
            <person name="LaButti K."/>
            <person name="Pangilinan J."/>
            <person name="Andreopoulos W."/>
            <person name="Tritt A."/>
            <person name="Riley R."/>
            <person name="Hundley H."/>
            <person name="Johnson J."/>
            <person name="Lipzen A."/>
            <person name="Barry K."/>
            <person name="Lang B.F."/>
            <person name="Cuomo C.A."/>
            <person name="Buchler N.E."/>
            <person name="Grigoriev I.V."/>
            <person name="Spatafora J.W."/>
            <person name="Stajich J.E."/>
            <person name="James T.Y."/>
        </authorList>
    </citation>
    <scope>NUCLEOTIDE SEQUENCE</scope>
    <source>
        <strain evidence="3">AG</strain>
    </source>
</reference>
<evidence type="ECO:0000313" key="4">
    <source>
        <dbReference type="Proteomes" id="UP001206595"/>
    </source>
</evidence>
<feature type="region of interest" description="Disordered" evidence="1">
    <location>
        <begin position="485"/>
        <end position="509"/>
    </location>
</feature>
<feature type="compositionally biased region" description="Polar residues" evidence="1">
    <location>
        <begin position="12"/>
        <end position="49"/>
    </location>
</feature>
<evidence type="ECO:0000313" key="3">
    <source>
        <dbReference type="EMBL" id="KAI8577527.1"/>
    </source>
</evidence>
<feature type="compositionally biased region" description="Low complexity" evidence="1">
    <location>
        <begin position="493"/>
        <end position="509"/>
    </location>
</feature>
<feature type="compositionally biased region" description="Basic and acidic residues" evidence="1">
    <location>
        <begin position="259"/>
        <end position="268"/>
    </location>
</feature>
<feature type="domain" description="SAP" evidence="2">
    <location>
        <begin position="436"/>
        <end position="470"/>
    </location>
</feature>
<keyword evidence="4" id="KW-1185">Reference proteome</keyword>
<feature type="compositionally biased region" description="Polar residues" evidence="1">
    <location>
        <begin position="188"/>
        <end position="234"/>
    </location>
</feature>
<dbReference type="Gene3D" id="1.10.720.30">
    <property type="entry name" value="SAP domain"/>
    <property type="match status" value="1"/>
</dbReference>
<feature type="compositionally biased region" description="Low complexity" evidence="1">
    <location>
        <begin position="279"/>
        <end position="292"/>
    </location>
</feature>
<dbReference type="AlphaFoldDB" id="A0AAD5E6A3"/>
<protein>
    <recommendedName>
        <fullName evidence="2">SAP domain-containing protein</fullName>
    </recommendedName>
</protein>
<dbReference type="PROSITE" id="PS50800">
    <property type="entry name" value="SAP"/>
    <property type="match status" value="1"/>
</dbReference>
<name>A0AAD5E6A3_UMBRA</name>
<organism evidence="3 4">
    <name type="scientific">Umbelopsis ramanniana AG</name>
    <dbReference type="NCBI Taxonomy" id="1314678"/>
    <lineage>
        <taxon>Eukaryota</taxon>
        <taxon>Fungi</taxon>
        <taxon>Fungi incertae sedis</taxon>
        <taxon>Mucoromycota</taxon>
        <taxon>Mucoromycotina</taxon>
        <taxon>Umbelopsidomycetes</taxon>
        <taxon>Umbelopsidales</taxon>
        <taxon>Umbelopsidaceae</taxon>
        <taxon>Umbelopsis</taxon>
    </lineage>
</organism>
<dbReference type="Proteomes" id="UP001206595">
    <property type="component" value="Unassembled WGS sequence"/>
</dbReference>
<proteinExistence type="predicted"/>
<dbReference type="RefSeq" id="XP_051442531.1">
    <property type="nucleotide sequence ID" value="XM_051590700.1"/>
</dbReference>
<dbReference type="Pfam" id="PF02037">
    <property type="entry name" value="SAP"/>
    <property type="match status" value="1"/>
</dbReference>
<feature type="region of interest" description="Disordered" evidence="1">
    <location>
        <begin position="373"/>
        <end position="403"/>
    </location>
</feature>
<evidence type="ECO:0000259" key="2">
    <source>
        <dbReference type="PROSITE" id="PS50800"/>
    </source>
</evidence>
<dbReference type="InterPro" id="IPR003034">
    <property type="entry name" value="SAP_dom"/>
</dbReference>
<feature type="region of interest" description="Disordered" evidence="1">
    <location>
        <begin position="96"/>
        <end position="135"/>
    </location>
</feature>
<dbReference type="InterPro" id="IPR036361">
    <property type="entry name" value="SAP_dom_sf"/>
</dbReference>
<gene>
    <name evidence="3" type="ORF">K450DRAFT_251287</name>
</gene>
<evidence type="ECO:0000256" key="1">
    <source>
        <dbReference type="SAM" id="MobiDB-lite"/>
    </source>
</evidence>
<dbReference type="GeneID" id="75916043"/>
<reference evidence="3" key="1">
    <citation type="submission" date="2021-06" db="EMBL/GenBank/DDBJ databases">
        <authorList>
            <consortium name="DOE Joint Genome Institute"/>
            <person name="Mondo S.J."/>
            <person name="Amses K.R."/>
            <person name="Simmons D.R."/>
            <person name="Longcore J.E."/>
            <person name="Seto K."/>
            <person name="Alves G.H."/>
            <person name="Bonds A.E."/>
            <person name="Quandt C.A."/>
            <person name="Davis W.J."/>
            <person name="Chang Y."/>
            <person name="Letcher P.M."/>
            <person name="Powell M.J."/>
            <person name="Kuo A."/>
            <person name="Labutti K."/>
            <person name="Pangilinan J."/>
            <person name="Andreopoulos W."/>
            <person name="Tritt A."/>
            <person name="Riley R."/>
            <person name="Hundley H."/>
            <person name="Johnson J."/>
            <person name="Lipzen A."/>
            <person name="Barry K."/>
            <person name="Berbee M.L."/>
            <person name="Buchler N.E."/>
            <person name="Grigoriev I.V."/>
            <person name="Spatafora J.W."/>
            <person name="Stajich J.E."/>
            <person name="James T.Y."/>
        </authorList>
    </citation>
    <scope>NUCLEOTIDE SEQUENCE</scope>
    <source>
        <strain evidence="3">AG</strain>
    </source>
</reference>
<feature type="compositionally biased region" description="Low complexity" evidence="1">
    <location>
        <begin position="377"/>
        <end position="403"/>
    </location>
</feature>
<feature type="region of interest" description="Disordered" evidence="1">
    <location>
        <begin position="523"/>
        <end position="582"/>
    </location>
</feature>
<feature type="region of interest" description="Disordered" evidence="1">
    <location>
        <begin position="1"/>
        <end position="49"/>
    </location>
</feature>
<dbReference type="EMBL" id="MU620939">
    <property type="protein sequence ID" value="KAI8577527.1"/>
    <property type="molecule type" value="Genomic_DNA"/>
</dbReference>
<accession>A0AAD5E6A3</accession>